<sequence length="1370" mass="153392">MPYSYTEKKRIRKSFAKREDVQNVPFLLATQLQSYLTFLQAETAPSQRANDGLQAAFSSIFPIVSHNGMARLEFVSYVLGEPVFDVKECQQRGLTYASPLRAKVRLVLLDREVSKPTVKEVKEQEVYMGEIPLMTGTGSFVINGTERVIVSQLHRSPGVFFEHDRGKTHSSGKLLFSARVIPYRGSWLDFEFDPKDVLFFRVDRRRKMPVTILLKAIGMTPESILAHFFDFDNFELKSEGGMMEFVPERWKGEMARFDISDRSGKVIVEKDKRINAKHLRDLAAGGIQRISVPEEFLYGRVLAKNIVDPDTGEVVARANDEITESVLSALRAANVLDFQTLYTNDLDRGPYISQTLRTDETADQMAARVAIYRMMRPGEPPTEEAVEALFQRLFYSEETYDLSRVGRMKVNSRLGRGEDITGPMTLTNEDILETIKVLVELRNGRGQIDDIDHLGNRRVRCVGELAENQFRAGLVRVERAVKERLGQAETENLMPHDLINSKPISAAIKEFFGSSQLSQFMDQTNPLSEITHKRRVSALGPGGLTRERAGFEVRDVHPTHYGRVCPIETPEGPNIGLINSMALYARLNEYGFLETPYRKIIDGRVSDQIDYLSAIEESHYVIAQANAALDSEGRFIDDLVACREAGETMLTSPANVHYMDVAPSQIVSVAASLIPFLEHDDANRALMGANMQRQAVPCLRPEKPVVGTGIERTVAVDSGTTVQALRGGVVDHVDAERVVIRVNDDENVAGEVGVDIYNLIKYTRSNQNTNINQRPIVARGDKVAKGDVLADGASTDLGELALGQNMLIAFMPWNGYNFEDSILISEKVVADDRYTSIHIEELTVVARDTKLGPEEITRDISNLAETQLNRLDESGITYIGAEVSADDVLVGKVTPKGETQLTPEEKLLRAIFGEKASDVKDTSLRVPSGMTGTVIDVQVFTREGIVRDKRAQSIIDDELRRYRQDLNDQLRIVENDQFDRLEKMLVNKTVNGGPRKLAKGATVTKAYLADLDRWQWFDIRLADEQHAVVLEQAKESLEQKRHQFDLAFEEKRKKLTQGDELPPGVLKMIKVYLAVKRRLQPGDKMAGRHGNKGVVSRITPVEDMPHMADGTPADIVLNPLGVPSRMNVGQVLEVHLGWAAKGVGHRIADLLRDERTAQAKSLRAYLEKVYNTTGSGARIDELTDDEVVEMANNLKNGVPFATPVFDGATEEEITKMLELAYPDDVAKRMQLTDSRTQAWLFDGRTGEKFERPVTVGYMHYLKLHHLVDDKMHARSTGPYSLVTQQPLGGKAQFGGQRFGEMEVWALEAYGASYTLQEMLTVKSDDITGRTKVYENIVKGDHVIDAGMPESFNVLVKEIRSLALDMDLERN</sequence>
<keyword evidence="3 6" id="KW-0548">Nucleotidyltransferase</keyword>
<accession>A0A261S488</accession>
<reference evidence="16" key="1">
    <citation type="submission" date="2017-05" db="EMBL/GenBank/DDBJ databases">
        <title>Complete and WGS of Bordetella genogroups.</title>
        <authorList>
            <person name="Spilker T."/>
            <person name="Lipuma J."/>
        </authorList>
    </citation>
    <scope>NUCLEOTIDE SEQUENCE [LARGE SCALE GENOMIC DNA]</scope>
    <source>
        <strain evidence="16">AU16122</strain>
    </source>
</reference>
<dbReference type="InterPro" id="IPR007644">
    <property type="entry name" value="RNA_pol_bsu_protrusion"/>
</dbReference>
<dbReference type="OrthoDB" id="9803954at2"/>
<dbReference type="InterPro" id="IPR014724">
    <property type="entry name" value="RNA_pol_RPB2_OB-fold"/>
</dbReference>
<feature type="domain" description="RNA polymerase Rpb2" evidence="13">
    <location>
        <begin position="519"/>
        <end position="586"/>
    </location>
</feature>
<evidence type="ECO:0000259" key="10">
    <source>
        <dbReference type="Pfam" id="PF04560"/>
    </source>
</evidence>
<evidence type="ECO:0000259" key="13">
    <source>
        <dbReference type="Pfam" id="PF04565"/>
    </source>
</evidence>
<dbReference type="Pfam" id="PF04561">
    <property type="entry name" value="RNA_pol_Rpb2_2"/>
    <property type="match status" value="2"/>
</dbReference>
<dbReference type="InterPro" id="IPR010243">
    <property type="entry name" value="RNA_pol_bsu_bac"/>
</dbReference>
<dbReference type="InterPro" id="IPR037034">
    <property type="entry name" value="RNA_pol_Rpb2_2_sf"/>
</dbReference>
<dbReference type="InterPro" id="IPR042107">
    <property type="entry name" value="DNA-dir_RNA_pol_bsu_ext_1_sf"/>
</dbReference>
<keyword evidence="2 6" id="KW-0808">Transferase</keyword>
<dbReference type="Pfam" id="PF10385">
    <property type="entry name" value="RNA_pol_Rpb2_45"/>
    <property type="match status" value="1"/>
</dbReference>
<dbReference type="Gene3D" id="3.90.1110.10">
    <property type="entry name" value="RNA polymerase Rpb2, domain 2"/>
    <property type="match status" value="1"/>
</dbReference>
<dbReference type="InterPro" id="IPR037033">
    <property type="entry name" value="DNA-dir_RNAP_su2_hyb_sf"/>
</dbReference>
<evidence type="ECO:0000256" key="8">
    <source>
        <dbReference type="RuleBase" id="RU363031"/>
    </source>
</evidence>
<keyword evidence="4 6" id="KW-0804">Transcription</keyword>
<feature type="domain" description="RNA polymerase Rpb2" evidence="11">
    <location>
        <begin position="355"/>
        <end position="460"/>
    </location>
</feature>
<gene>
    <name evidence="6" type="primary">rpoB</name>
    <name evidence="15" type="ORF">CAL29_30550</name>
</gene>
<dbReference type="GO" id="GO:0003677">
    <property type="term" value="F:DNA binding"/>
    <property type="evidence" value="ECO:0007669"/>
    <property type="project" value="UniProtKB-UniRule"/>
</dbReference>
<dbReference type="EMBL" id="NEVM01000005">
    <property type="protein sequence ID" value="OZI32168.1"/>
    <property type="molecule type" value="Genomic_DNA"/>
</dbReference>
<evidence type="ECO:0000259" key="11">
    <source>
        <dbReference type="Pfam" id="PF04561"/>
    </source>
</evidence>
<dbReference type="NCBIfam" id="TIGR02013">
    <property type="entry name" value="rpoB"/>
    <property type="match status" value="1"/>
</dbReference>
<dbReference type="Pfam" id="PF04565">
    <property type="entry name" value="RNA_pol_Rpb2_3"/>
    <property type="match status" value="1"/>
</dbReference>
<dbReference type="Gene3D" id="3.90.1100.10">
    <property type="match status" value="2"/>
</dbReference>
<evidence type="ECO:0000256" key="6">
    <source>
        <dbReference type="HAMAP-Rule" id="MF_01321"/>
    </source>
</evidence>
<name>A0A261S488_9BORD</name>
<feature type="domain" description="RNA polymerase beta subunit protrusion" evidence="12">
    <location>
        <begin position="27"/>
        <end position="505"/>
    </location>
</feature>
<keyword evidence="16" id="KW-1185">Reference proteome</keyword>
<dbReference type="HAMAP" id="MF_01321">
    <property type="entry name" value="RNApol_bact_RpoB"/>
    <property type="match status" value="1"/>
</dbReference>
<dbReference type="FunFam" id="3.90.1800.10:FF:000001">
    <property type="entry name" value="DNA-directed RNA polymerase subunit beta"/>
    <property type="match status" value="1"/>
</dbReference>
<dbReference type="PANTHER" id="PTHR20856">
    <property type="entry name" value="DNA-DIRECTED RNA POLYMERASE I SUBUNIT 2"/>
    <property type="match status" value="1"/>
</dbReference>
<dbReference type="RefSeq" id="WP_094856563.1">
    <property type="nucleotide sequence ID" value="NZ_NEVM01000005.1"/>
</dbReference>
<dbReference type="Pfam" id="PF00562">
    <property type="entry name" value="RNA_pol_Rpb2_6"/>
    <property type="match status" value="1"/>
</dbReference>
<dbReference type="SUPFAM" id="SSF64484">
    <property type="entry name" value="beta and beta-prime subunits of DNA dependent RNA-polymerase"/>
    <property type="match status" value="1"/>
</dbReference>
<dbReference type="GO" id="GO:0003899">
    <property type="term" value="F:DNA-directed RNA polymerase activity"/>
    <property type="evidence" value="ECO:0007669"/>
    <property type="project" value="UniProtKB-UniRule"/>
</dbReference>
<evidence type="ECO:0000313" key="16">
    <source>
        <dbReference type="Proteomes" id="UP000216020"/>
    </source>
</evidence>
<evidence type="ECO:0000256" key="4">
    <source>
        <dbReference type="ARBA" id="ARBA00023163"/>
    </source>
</evidence>
<evidence type="ECO:0000259" key="12">
    <source>
        <dbReference type="Pfam" id="PF04563"/>
    </source>
</evidence>
<dbReference type="Proteomes" id="UP000216020">
    <property type="component" value="Unassembled WGS sequence"/>
</dbReference>
<evidence type="ECO:0000256" key="1">
    <source>
        <dbReference type="ARBA" id="ARBA00022478"/>
    </source>
</evidence>
<comment type="catalytic activity">
    <reaction evidence="5 6 8">
        <text>RNA(n) + a ribonucleoside 5'-triphosphate = RNA(n+1) + diphosphate</text>
        <dbReference type="Rhea" id="RHEA:21248"/>
        <dbReference type="Rhea" id="RHEA-COMP:14527"/>
        <dbReference type="Rhea" id="RHEA-COMP:17342"/>
        <dbReference type="ChEBI" id="CHEBI:33019"/>
        <dbReference type="ChEBI" id="CHEBI:61557"/>
        <dbReference type="ChEBI" id="CHEBI:140395"/>
        <dbReference type="EC" id="2.7.7.6"/>
    </reaction>
</comment>
<dbReference type="Gene3D" id="2.40.270.10">
    <property type="entry name" value="DNA-directed RNA polymerase, subunit 2, domain 6"/>
    <property type="match status" value="1"/>
</dbReference>
<dbReference type="GO" id="GO:0000428">
    <property type="term" value="C:DNA-directed RNA polymerase complex"/>
    <property type="evidence" value="ECO:0007669"/>
    <property type="project" value="UniProtKB-KW"/>
</dbReference>
<dbReference type="Gene3D" id="6.10.140.1670">
    <property type="match status" value="1"/>
</dbReference>
<comment type="caution">
    <text evidence="15">The sequence shown here is derived from an EMBL/GenBank/DDBJ whole genome shotgun (WGS) entry which is preliminary data.</text>
</comment>
<dbReference type="PROSITE" id="PS01166">
    <property type="entry name" value="RNA_POL_BETA"/>
    <property type="match status" value="1"/>
</dbReference>
<dbReference type="InterPro" id="IPR007642">
    <property type="entry name" value="RNA_pol_Rpb2_2"/>
</dbReference>
<comment type="function">
    <text evidence="6 8">DNA-dependent RNA polymerase catalyzes the transcription of DNA into RNA using the four ribonucleoside triphosphates as substrates.</text>
</comment>
<evidence type="ECO:0000256" key="2">
    <source>
        <dbReference type="ARBA" id="ARBA00022679"/>
    </source>
</evidence>
<dbReference type="CDD" id="cd00653">
    <property type="entry name" value="RNA_pol_B_RPB2"/>
    <property type="match status" value="1"/>
</dbReference>
<evidence type="ECO:0000313" key="15">
    <source>
        <dbReference type="EMBL" id="OZI32168.1"/>
    </source>
</evidence>
<protein>
    <recommendedName>
        <fullName evidence="6 8">DNA-directed RNA polymerase subunit beta</fullName>
        <shortName evidence="6">RNAP subunit beta</shortName>
        <ecNumber evidence="6 8">2.7.7.6</ecNumber>
    </recommendedName>
    <alternativeName>
        <fullName evidence="6">RNA polymerase subunit beta</fullName>
    </alternativeName>
    <alternativeName>
        <fullName evidence="6">Transcriptase subunit beta</fullName>
    </alternativeName>
</protein>
<feature type="domain" description="RNA polymerase Rpb2" evidence="11">
    <location>
        <begin position="155"/>
        <end position="229"/>
    </location>
</feature>
<dbReference type="FunFam" id="2.40.50.100:FF:000006">
    <property type="entry name" value="DNA-directed RNA polymerase subunit beta"/>
    <property type="match status" value="1"/>
</dbReference>
<organism evidence="15 16">
    <name type="scientific">Bordetella genomosp. 10</name>
    <dbReference type="NCBI Taxonomy" id="1416804"/>
    <lineage>
        <taxon>Bacteria</taxon>
        <taxon>Pseudomonadati</taxon>
        <taxon>Pseudomonadota</taxon>
        <taxon>Betaproteobacteria</taxon>
        <taxon>Burkholderiales</taxon>
        <taxon>Alcaligenaceae</taxon>
        <taxon>Bordetella</taxon>
    </lineage>
</organism>
<comment type="subunit">
    <text evidence="6 8">The RNAP catalytic core consists of 2 alpha, 1 beta, 1 beta' and 1 omega subunit. When a sigma factor is associated with the core the holoenzyme is formed, which can initiate transcription.</text>
</comment>
<proteinExistence type="inferred from homology"/>
<dbReference type="InterPro" id="IPR007645">
    <property type="entry name" value="RNA_pol_Rpb2_3"/>
</dbReference>
<dbReference type="InterPro" id="IPR019462">
    <property type="entry name" value="DNA-dir_RNA_pol_bsu_external_1"/>
</dbReference>
<dbReference type="InterPro" id="IPR007120">
    <property type="entry name" value="DNA-dir_RNAP_su2_dom"/>
</dbReference>
<feature type="domain" description="RNA polymerase Rpb2" evidence="10">
    <location>
        <begin position="1294"/>
        <end position="1368"/>
    </location>
</feature>
<dbReference type="EC" id="2.7.7.6" evidence="6 8"/>
<dbReference type="GO" id="GO:0006351">
    <property type="term" value="P:DNA-templated transcription"/>
    <property type="evidence" value="ECO:0007669"/>
    <property type="project" value="UniProtKB-UniRule"/>
</dbReference>
<feature type="domain" description="DNA-directed RNA polymerase beta subunit external 1" evidence="14">
    <location>
        <begin position="597"/>
        <end position="662"/>
    </location>
</feature>
<dbReference type="GO" id="GO:0032549">
    <property type="term" value="F:ribonucleoside binding"/>
    <property type="evidence" value="ECO:0007669"/>
    <property type="project" value="InterPro"/>
</dbReference>
<dbReference type="Pfam" id="PF04560">
    <property type="entry name" value="RNA_pol_Rpb2_7"/>
    <property type="match status" value="1"/>
</dbReference>
<evidence type="ECO:0000259" key="14">
    <source>
        <dbReference type="Pfam" id="PF10385"/>
    </source>
</evidence>
<dbReference type="InterPro" id="IPR007641">
    <property type="entry name" value="RNA_pol_Rpb2_7"/>
</dbReference>
<evidence type="ECO:0000259" key="9">
    <source>
        <dbReference type="Pfam" id="PF00562"/>
    </source>
</evidence>
<dbReference type="InterPro" id="IPR007121">
    <property type="entry name" value="RNA_pol_bsu_CS"/>
</dbReference>
<dbReference type="Gene3D" id="3.90.1800.10">
    <property type="entry name" value="RNA polymerase alpha subunit dimerisation domain"/>
    <property type="match status" value="1"/>
</dbReference>
<evidence type="ECO:0000256" key="3">
    <source>
        <dbReference type="ARBA" id="ARBA00022695"/>
    </source>
</evidence>
<dbReference type="Gene3D" id="2.30.150.10">
    <property type="entry name" value="DNA-directed RNA polymerase, beta subunit, external 1 domain"/>
    <property type="match status" value="1"/>
</dbReference>
<dbReference type="Gene3D" id="2.40.50.150">
    <property type="match status" value="1"/>
</dbReference>
<feature type="domain" description="DNA-directed RNA polymerase subunit 2 hybrid-binding" evidence="9">
    <location>
        <begin position="726"/>
        <end position="1292"/>
    </location>
</feature>
<dbReference type="Pfam" id="PF04563">
    <property type="entry name" value="RNA_pol_Rpb2_1"/>
    <property type="match status" value="1"/>
</dbReference>
<dbReference type="Gene3D" id="2.40.50.100">
    <property type="match status" value="1"/>
</dbReference>
<dbReference type="NCBIfam" id="NF001616">
    <property type="entry name" value="PRK00405.1"/>
    <property type="match status" value="1"/>
</dbReference>
<evidence type="ECO:0000256" key="5">
    <source>
        <dbReference type="ARBA" id="ARBA00048552"/>
    </source>
</evidence>
<keyword evidence="1 6" id="KW-0240">DNA-directed RNA polymerase</keyword>
<comment type="similarity">
    <text evidence="6 7">Belongs to the RNA polymerase beta chain family.</text>
</comment>
<dbReference type="InterPro" id="IPR015712">
    <property type="entry name" value="DNA-dir_RNA_pol_su2"/>
</dbReference>
<evidence type="ECO:0000256" key="7">
    <source>
        <dbReference type="RuleBase" id="RU000434"/>
    </source>
</evidence>